<evidence type="ECO:0000313" key="5">
    <source>
        <dbReference type="EMBL" id="BEV06506.1"/>
    </source>
</evidence>
<dbReference type="EMBL" id="AP029022">
    <property type="protein sequence ID" value="BEV06506.1"/>
    <property type="molecule type" value="Genomic_DNA"/>
</dbReference>
<dbReference type="Gene3D" id="3.40.50.300">
    <property type="entry name" value="P-loop containing nucleotide triphosphate hydrolases"/>
    <property type="match status" value="1"/>
</dbReference>
<feature type="domain" description="ATPase AAA-type core" evidence="4">
    <location>
        <begin position="166"/>
        <end position="294"/>
    </location>
</feature>
<organism evidence="5 6">
    <name type="scientific">Chryseobacterium gambrini</name>
    <dbReference type="NCBI Taxonomy" id="373672"/>
    <lineage>
        <taxon>Bacteria</taxon>
        <taxon>Pseudomonadati</taxon>
        <taxon>Bacteroidota</taxon>
        <taxon>Flavobacteriia</taxon>
        <taxon>Flavobacteriales</taxon>
        <taxon>Weeksellaceae</taxon>
        <taxon>Chryseobacterium group</taxon>
        <taxon>Chryseobacterium</taxon>
    </lineage>
</organism>
<accession>A0ABN7CJ83</accession>
<keyword evidence="6" id="KW-1185">Reference proteome</keyword>
<protein>
    <submittedName>
        <fullName evidence="5">AAA family ATPase</fullName>
    </submittedName>
</protein>
<dbReference type="InterPro" id="IPR027417">
    <property type="entry name" value="P-loop_NTPase"/>
</dbReference>
<dbReference type="Pfam" id="PF00004">
    <property type="entry name" value="AAA"/>
    <property type="match status" value="1"/>
</dbReference>
<evidence type="ECO:0000256" key="3">
    <source>
        <dbReference type="SAM" id="Coils"/>
    </source>
</evidence>
<proteinExistence type="predicted"/>
<name>A0ABN7CJ83_9FLAO</name>
<dbReference type="Gene3D" id="1.10.8.60">
    <property type="match status" value="1"/>
</dbReference>
<keyword evidence="2" id="KW-0067">ATP-binding</keyword>
<reference evidence="5 6" key="1">
    <citation type="journal article" date="2020" name="Microbes Environ.">
        <title>Synthetic bacterial community of duckweed: a simple and stable system to study plant-microbe interactions.</title>
        <authorList>
            <person name="Ishizawa H."/>
            <person name="Tada M."/>
            <person name="Kuroda M."/>
            <person name="Inoue D."/>
            <person name="Futamata H."/>
            <person name="Ike M."/>
        </authorList>
    </citation>
    <scope>NUCLEOTIDE SEQUENCE [LARGE SCALE GENOMIC DNA]</scope>
    <source>
        <strain evidence="5 6">DW100</strain>
    </source>
</reference>
<evidence type="ECO:0000256" key="2">
    <source>
        <dbReference type="ARBA" id="ARBA00022840"/>
    </source>
</evidence>
<feature type="coiled-coil region" evidence="3">
    <location>
        <begin position="405"/>
        <end position="432"/>
    </location>
</feature>
<feature type="coiled-coil region" evidence="3">
    <location>
        <begin position="352"/>
        <end position="379"/>
    </location>
</feature>
<sequence length="452" mass="52301">MKLIELAKELNVSAEAIKQFIQDFDLELVECISTNFEVKEDFEKFARENIEFLKLYEKDLDKTKTLEQIAETINQPKEKIEKAIKEADPNIFYNGFFKSSISSYGIDNKLGGNYQFVYDYFGHKTSLQKRDFIGYRDLFFYISGALEPFLNPQQIKDWGINKPAGIILYGPPGSGKIFWANKIAEIIGYQFKEVKKHYLGTSFVDGIQTNFNDFLVTIMKKDKILLFLEDFDEIMMARKADNNVASCNLETQELILHYISKFEQGNLLMVGSANSVSEINEEILAPGRFDVMIPVFPPNLAERSEIILYAMTKNLEKDSLLFKILKNNKADKIPFWNEVSSQMKVFSNTMLIDFTQSLKKRIKNEYQKTRNENLKIDQKLLKGALRDAAAKLTEEYLDQIARFLADAIINNFDQFQQRIQNLKKELDTYKAVEEPRRIIGFHHNGEEEGSQG</sequence>
<dbReference type="SUPFAM" id="SSF52540">
    <property type="entry name" value="P-loop containing nucleoside triphosphate hydrolases"/>
    <property type="match status" value="1"/>
</dbReference>
<dbReference type="InterPro" id="IPR050221">
    <property type="entry name" value="26S_Proteasome_ATPase"/>
</dbReference>
<dbReference type="RefSeq" id="WP_338613695.1">
    <property type="nucleotide sequence ID" value="NZ_AP029022.1"/>
</dbReference>
<evidence type="ECO:0000259" key="4">
    <source>
        <dbReference type="Pfam" id="PF00004"/>
    </source>
</evidence>
<keyword evidence="3" id="KW-0175">Coiled coil</keyword>
<evidence type="ECO:0000313" key="6">
    <source>
        <dbReference type="Proteomes" id="UP001380186"/>
    </source>
</evidence>
<dbReference type="InterPro" id="IPR003959">
    <property type="entry name" value="ATPase_AAA_core"/>
</dbReference>
<keyword evidence="1" id="KW-0547">Nucleotide-binding</keyword>
<gene>
    <name evidence="5" type="ORF">CRDW_38800</name>
</gene>
<dbReference type="PANTHER" id="PTHR23073">
    <property type="entry name" value="26S PROTEASOME REGULATORY SUBUNIT"/>
    <property type="match status" value="1"/>
</dbReference>
<evidence type="ECO:0000256" key="1">
    <source>
        <dbReference type="ARBA" id="ARBA00022741"/>
    </source>
</evidence>
<dbReference type="Proteomes" id="UP001380186">
    <property type="component" value="Chromosome"/>
</dbReference>